<dbReference type="SUPFAM" id="SSF63380">
    <property type="entry name" value="Riboflavin synthase domain-like"/>
    <property type="match status" value="1"/>
</dbReference>
<dbReference type="InterPro" id="IPR012675">
    <property type="entry name" value="Beta-grasp_dom_sf"/>
</dbReference>
<feature type="domain" description="2Fe-2S ferredoxin-type" evidence="2">
    <location>
        <begin position="4"/>
        <end position="96"/>
    </location>
</feature>
<dbReference type="CDD" id="cd00207">
    <property type="entry name" value="fer2"/>
    <property type="match status" value="1"/>
</dbReference>
<dbReference type="PROSITE" id="PS51384">
    <property type="entry name" value="FAD_FR"/>
    <property type="match status" value="1"/>
</dbReference>
<dbReference type="GO" id="GO:0051537">
    <property type="term" value="F:2 iron, 2 sulfur cluster binding"/>
    <property type="evidence" value="ECO:0007669"/>
    <property type="project" value="InterPro"/>
</dbReference>
<proteinExistence type="predicted"/>
<dbReference type="GO" id="GO:0016491">
    <property type="term" value="F:oxidoreductase activity"/>
    <property type="evidence" value="ECO:0007669"/>
    <property type="project" value="InterPro"/>
</dbReference>
<dbReference type="InterPro" id="IPR001709">
    <property type="entry name" value="Flavoprot_Pyr_Nucl_cyt_Rdtase"/>
</dbReference>
<evidence type="ECO:0000259" key="3">
    <source>
        <dbReference type="PROSITE" id="PS51384"/>
    </source>
</evidence>
<dbReference type="CDD" id="cd06210">
    <property type="entry name" value="MMO_FAD_NAD_binding"/>
    <property type="match status" value="1"/>
</dbReference>
<dbReference type="InterPro" id="IPR006058">
    <property type="entry name" value="2Fe2S_fd_BS"/>
</dbReference>
<evidence type="ECO:0000313" key="5">
    <source>
        <dbReference type="Proteomes" id="UP000824988"/>
    </source>
</evidence>
<dbReference type="InterPro" id="IPR039261">
    <property type="entry name" value="FNR_nucleotide-bd"/>
</dbReference>
<dbReference type="InterPro" id="IPR036010">
    <property type="entry name" value="2Fe-2S_ferredoxin-like_sf"/>
</dbReference>
<evidence type="ECO:0000256" key="1">
    <source>
        <dbReference type="ARBA" id="ARBA00034078"/>
    </source>
</evidence>
<name>A0A8D4VU70_9GAMM</name>
<dbReference type="Pfam" id="PF00970">
    <property type="entry name" value="FAD_binding_6"/>
    <property type="match status" value="1"/>
</dbReference>
<dbReference type="InterPro" id="IPR001041">
    <property type="entry name" value="2Fe-2S_ferredoxin-type"/>
</dbReference>
<reference evidence="4" key="1">
    <citation type="submission" date="2019-06" db="EMBL/GenBank/DDBJ databases">
        <title>Complete genome sequence of Methylogaea oryzae strain JCM16910.</title>
        <authorList>
            <person name="Asakawa S."/>
        </authorList>
    </citation>
    <scope>NUCLEOTIDE SEQUENCE</scope>
    <source>
        <strain evidence="4">E10</strain>
    </source>
</reference>
<dbReference type="InterPro" id="IPR054950">
    <property type="entry name" value="MethMoxCompC"/>
</dbReference>
<dbReference type="Gene3D" id="2.40.30.10">
    <property type="entry name" value="Translation factors"/>
    <property type="match status" value="1"/>
</dbReference>
<sequence length="343" mass="37764">MTAYPIELTTRDGEQIRFDCAEDQNLIDAAAAVDIILPSQCKQGGCGACHAHATAGDYLLGEHSPDALPKDGGHGSLLMCRTYPRSALSIAAPFDHNRVLFQAIPRREAEIAELAAIGENTVRLVLQLLPDADDSRAAQFEPGQFMELELPGGDLKRAYSLANNGNWEGRLEFLIRLQPNGRFSTFLKEQAKTGDKLMVRGPQGAFGLEETGLRPRWFVAGGTGLAPMLSMLRRMAEWQEPHEARLFFGVNREEELFALDELEELKAALPQLRVEICVWKPGDAWQGYAGTPVDALRRDLAEAKTTPDIYLCGPPALIDFAETAARELGVGEEQIFSERFLPS</sequence>
<dbReference type="Proteomes" id="UP000824988">
    <property type="component" value="Chromosome"/>
</dbReference>
<dbReference type="PANTHER" id="PTHR47354">
    <property type="entry name" value="NADH OXIDOREDUCTASE HCR"/>
    <property type="match status" value="1"/>
</dbReference>
<dbReference type="EMBL" id="AP019782">
    <property type="protein sequence ID" value="BBL72717.1"/>
    <property type="molecule type" value="Genomic_DNA"/>
</dbReference>
<dbReference type="InterPro" id="IPR017927">
    <property type="entry name" value="FAD-bd_FR_type"/>
</dbReference>
<dbReference type="SUPFAM" id="SSF52343">
    <property type="entry name" value="Ferredoxin reductase-like, C-terminal NADP-linked domain"/>
    <property type="match status" value="1"/>
</dbReference>
<comment type="cofactor">
    <cofactor evidence="1">
        <name>[2Fe-2S] cluster</name>
        <dbReference type="ChEBI" id="CHEBI:190135"/>
    </cofactor>
</comment>
<dbReference type="InterPro" id="IPR001433">
    <property type="entry name" value="OxRdtase_FAD/NAD-bd"/>
</dbReference>
<dbReference type="InterPro" id="IPR050415">
    <property type="entry name" value="MRET"/>
</dbReference>
<dbReference type="RefSeq" id="WP_054774095.1">
    <property type="nucleotide sequence ID" value="NZ_AP019782.1"/>
</dbReference>
<evidence type="ECO:0000259" key="2">
    <source>
        <dbReference type="PROSITE" id="PS51085"/>
    </source>
</evidence>
<dbReference type="PRINTS" id="PR00371">
    <property type="entry name" value="FPNCR"/>
</dbReference>
<protein>
    <submittedName>
        <fullName evidence="4">CDP-6-deoxy-delta-3,4-glucoseen reductase</fullName>
    </submittedName>
</protein>
<dbReference type="PANTHER" id="PTHR47354:SF5">
    <property type="entry name" value="PROTEIN RFBI"/>
    <property type="match status" value="1"/>
</dbReference>
<feature type="domain" description="FAD-binding FR-type" evidence="3">
    <location>
        <begin position="104"/>
        <end position="209"/>
    </location>
</feature>
<dbReference type="AlphaFoldDB" id="A0A8D4VU70"/>
<dbReference type="Pfam" id="PF00175">
    <property type="entry name" value="NAD_binding_1"/>
    <property type="match status" value="1"/>
</dbReference>
<dbReference type="PROSITE" id="PS00197">
    <property type="entry name" value="2FE2S_FER_1"/>
    <property type="match status" value="1"/>
</dbReference>
<gene>
    <name evidence="4" type="primary">ascD</name>
    <name evidence="4" type="ORF">MoryE10_33230</name>
</gene>
<dbReference type="Pfam" id="PF00111">
    <property type="entry name" value="Fer2"/>
    <property type="match status" value="1"/>
</dbReference>
<dbReference type="NCBIfam" id="NF045803">
    <property type="entry name" value="MethMoxFADbindMmoC"/>
    <property type="match status" value="1"/>
</dbReference>
<dbReference type="PROSITE" id="PS51085">
    <property type="entry name" value="2FE2S_FER_2"/>
    <property type="match status" value="1"/>
</dbReference>
<dbReference type="InterPro" id="IPR017938">
    <property type="entry name" value="Riboflavin_synthase-like_b-brl"/>
</dbReference>
<accession>A0A8D4VU70</accession>
<dbReference type="SUPFAM" id="SSF54292">
    <property type="entry name" value="2Fe-2S ferredoxin-like"/>
    <property type="match status" value="1"/>
</dbReference>
<dbReference type="InterPro" id="IPR008333">
    <property type="entry name" value="Cbr1-like_FAD-bd_dom"/>
</dbReference>
<organism evidence="4 5">
    <name type="scientific">Methylogaea oryzae</name>
    <dbReference type="NCBI Taxonomy" id="1295382"/>
    <lineage>
        <taxon>Bacteria</taxon>
        <taxon>Pseudomonadati</taxon>
        <taxon>Pseudomonadota</taxon>
        <taxon>Gammaproteobacteria</taxon>
        <taxon>Methylococcales</taxon>
        <taxon>Methylococcaceae</taxon>
        <taxon>Methylogaea</taxon>
    </lineage>
</organism>
<dbReference type="PRINTS" id="PR00410">
    <property type="entry name" value="PHEHYDRXLASE"/>
</dbReference>
<dbReference type="Gene3D" id="3.10.20.30">
    <property type="match status" value="1"/>
</dbReference>
<keyword evidence="5" id="KW-1185">Reference proteome</keyword>
<dbReference type="KEGG" id="moz:MoryE10_33230"/>
<evidence type="ECO:0000313" key="4">
    <source>
        <dbReference type="EMBL" id="BBL72717.1"/>
    </source>
</evidence>
<dbReference type="Gene3D" id="3.40.50.80">
    <property type="entry name" value="Nucleotide-binding domain of ferredoxin-NADP reductase (FNR) module"/>
    <property type="match status" value="1"/>
</dbReference>